<dbReference type="InterPro" id="IPR043990">
    <property type="entry name" value="AC_1"/>
</dbReference>
<dbReference type="InterPro" id="IPR036709">
    <property type="entry name" value="Autotransporte_beta_dom_sf"/>
</dbReference>
<dbReference type="SUPFAM" id="SSF103515">
    <property type="entry name" value="Autotransporter"/>
    <property type="match status" value="1"/>
</dbReference>
<dbReference type="InterPro" id="IPR012332">
    <property type="entry name" value="Autotransporter_pectin_lyase_C"/>
</dbReference>
<feature type="compositionally biased region" description="Pro residues" evidence="1">
    <location>
        <begin position="700"/>
        <end position="715"/>
    </location>
</feature>
<dbReference type="Pfam" id="PF03797">
    <property type="entry name" value="Autotransporter"/>
    <property type="match status" value="1"/>
</dbReference>
<dbReference type="NCBIfam" id="TIGR01414">
    <property type="entry name" value="autotrans_barl"/>
    <property type="match status" value="1"/>
</dbReference>
<sequence>MKTTAGDTAPLVFVRSGSEIKLNTSDITDANGVPQKNDKSVLKITGSGSETAAIWIGRELPPSQQAVITDKDTVFKGQYLDIIQTNGVGIDGEGSQNSQGGSTQTTLSLKDSKITAQEGILWGDYASKSLIELSDVTITADNTGMSISSSQGSETKLVTDKLKITSKGVKVGVDPGTGLFLGGAGMDASLNDTTIISKTSGVRVSNLSKVHFTGSTVIEAADSKSTGQNGIMAGRDAEVTVDHLEMFFQSEQNSDYSGAISASSDASITIGQTGQSQRSKIEVFNLKNASRSNDVQGANAFLGGKITLNSVDMVNFRKKTLGEEISDKVLGLDARYNSHITLNDSTVTLKDLKDEPFIRIGASIQENSTLTLNQGSRIEAGQFAVRMTAKSSLEMNDSSLQAGRSAIYAQSTTGDKASSLLTATLSNSQVTALQQKAKDPLGTALQVGMEIYGKQAYLQLDASNGSVIEGDYLYQVNQGELELTAKQSLLSGAARIAAPTNPGDPRNIANLQLSQGSIWQLKKDPNPATVPTAADYVQVNTLSLDDSEVHFAKPADIQGFQTLNVDTLNGNNGLIELWTELQDDSSATDQLIVRNQATGTTRLRIKRFDDEMDDGAQTKVGIKVVSADSGTATNTATTSATAFSLDSGSTGYRASSTPSLVAGLYDYYLVKGGKGGEAESWYLNSIAGDPVIPDPDPDPDPGPGPDPDPGPGPGPEPDEPTAYRPEIDAYFSNRQMALSTQRHRWQERQEARGPGRTAWARLVHKQERFDNQFGNQRKMDNTLIHFGSDVWQNTYANQSQLSLGVMALYSDGKSKTHNERLKAEGKVQGYNLGLYATWQQKPADPETGAYVDSWVMQGWFRNKVKGDGLAEEKYNSRSLSASLEGGYGFLLSDSGQTRYYLQPQAQVIWSNFNASDVYEQTQTQIHKQNMNSAAYRVGLRFKADIEGSQGMQLAPFAELNYWRMPRISHMSFNDKSVGDPMPKHVMATTLGLNAQLSKSTSAFGRVSYMMGSEKYRESNFQLGIRYAW</sequence>
<accession>A0AAW5W0F9</accession>
<evidence type="ECO:0000259" key="2">
    <source>
        <dbReference type="PROSITE" id="PS51208"/>
    </source>
</evidence>
<dbReference type="EMBL" id="JAPKNB010000013">
    <property type="protein sequence ID" value="MCX5566982.1"/>
    <property type="molecule type" value="Genomic_DNA"/>
</dbReference>
<dbReference type="Pfam" id="PF18883">
    <property type="entry name" value="AC_1"/>
    <property type="match status" value="1"/>
</dbReference>
<feature type="region of interest" description="Disordered" evidence="1">
    <location>
        <begin position="686"/>
        <end position="723"/>
    </location>
</feature>
<evidence type="ECO:0000256" key="1">
    <source>
        <dbReference type="SAM" id="MobiDB-lite"/>
    </source>
</evidence>
<dbReference type="Proteomes" id="UP001208074">
    <property type="component" value="Unassembled WGS sequence"/>
</dbReference>
<dbReference type="Gene3D" id="2.40.128.130">
    <property type="entry name" value="Autotransporter beta-domain"/>
    <property type="match status" value="1"/>
</dbReference>
<dbReference type="CDD" id="cd01344">
    <property type="entry name" value="PL2_Passenger_AT"/>
    <property type="match status" value="1"/>
</dbReference>
<dbReference type="PROSITE" id="PS51208">
    <property type="entry name" value="AUTOTRANSPORTER"/>
    <property type="match status" value="1"/>
</dbReference>
<comment type="caution">
    <text evidence="3">The sequence shown here is derived from an EMBL/GenBank/DDBJ whole genome shotgun (WGS) entry which is preliminary data.</text>
</comment>
<dbReference type="InterPro" id="IPR006315">
    <property type="entry name" value="OM_autotransptr_brl_dom"/>
</dbReference>
<gene>
    <name evidence="3" type="ORF">OSH02_16555</name>
</gene>
<dbReference type="SUPFAM" id="SSF51126">
    <property type="entry name" value="Pectin lyase-like"/>
    <property type="match status" value="1"/>
</dbReference>
<feature type="domain" description="Autotransporter" evidence="2">
    <location>
        <begin position="751"/>
        <end position="1028"/>
    </location>
</feature>
<organism evidence="3 4">
    <name type="scientific">Alcaligenes phenolicus</name>
    <dbReference type="NCBI Taxonomy" id="232846"/>
    <lineage>
        <taxon>Bacteria</taxon>
        <taxon>Pseudomonadati</taxon>
        <taxon>Pseudomonadota</taxon>
        <taxon>Betaproteobacteria</taxon>
        <taxon>Burkholderiales</taxon>
        <taxon>Alcaligenaceae</taxon>
        <taxon>Alcaligenes</taxon>
    </lineage>
</organism>
<protein>
    <submittedName>
        <fullName evidence="3">Autotransporter outer membrane beta-barrel domain-containing protein</fullName>
    </submittedName>
</protein>
<evidence type="ECO:0000313" key="4">
    <source>
        <dbReference type="Proteomes" id="UP001208074"/>
    </source>
</evidence>
<dbReference type="SMART" id="SM00869">
    <property type="entry name" value="Autotransporter"/>
    <property type="match status" value="1"/>
</dbReference>
<name>A0AAW5W0F9_9BURK</name>
<dbReference type="GO" id="GO:0019867">
    <property type="term" value="C:outer membrane"/>
    <property type="evidence" value="ECO:0007669"/>
    <property type="project" value="InterPro"/>
</dbReference>
<dbReference type="AlphaFoldDB" id="A0AAW5W0F9"/>
<dbReference type="RefSeq" id="WP_026482559.1">
    <property type="nucleotide sequence ID" value="NZ_JAPKNB010000013.1"/>
</dbReference>
<dbReference type="InterPro" id="IPR005546">
    <property type="entry name" value="Autotransporte_beta"/>
</dbReference>
<reference evidence="3" key="1">
    <citation type="submission" date="2022-11" db="EMBL/GenBank/DDBJ databases">
        <title>Biodiversity and phylogenetic relationships of bacteria.</title>
        <authorList>
            <person name="Machado R.A.R."/>
            <person name="Bhat A."/>
            <person name="Loulou A."/>
            <person name="Kallel S."/>
        </authorList>
    </citation>
    <scope>NUCLEOTIDE SEQUENCE</scope>
    <source>
        <strain evidence="3">DSM 16503</strain>
    </source>
</reference>
<evidence type="ECO:0000313" key="3">
    <source>
        <dbReference type="EMBL" id="MCX5566982.1"/>
    </source>
</evidence>
<dbReference type="InterPro" id="IPR011050">
    <property type="entry name" value="Pectin_lyase_fold/virulence"/>
</dbReference>
<dbReference type="Gene3D" id="2.160.20.20">
    <property type="match status" value="1"/>
</dbReference>
<proteinExistence type="predicted"/>